<dbReference type="AlphaFoldDB" id="A0A5B0DUN1"/>
<keyword evidence="3 6" id="KW-0812">Transmembrane</keyword>
<evidence type="ECO:0000256" key="1">
    <source>
        <dbReference type="ARBA" id="ARBA00004651"/>
    </source>
</evidence>
<keyword evidence="2" id="KW-1003">Cell membrane</keyword>
<feature type="transmembrane region" description="Helical" evidence="6">
    <location>
        <begin position="469"/>
        <end position="495"/>
    </location>
</feature>
<feature type="transmembrane region" description="Helical" evidence="6">
    <location>
        <begin position="761"/>
        <end position="784"/>
    </location>
</feature>
<protein>
    <submittedName>
        <fullName evidence="8">ABC transporter permease</fullName>
    </submittedName>
</protein>
<proteinExistence type="predicted"/>
<evidence type="ECO:0000256" key="5">
    <source>
        <dbReference type="ARBA" id="ARBA00023136"/>
    </source>
</evidence>
<dbReference type="InterPro" id="IPR038766">
    <property type="entry name" value="Membrane_comp_ABC_pdt"/>
</dbReference>
<organism evidence="8 9">
    <name type="scientific">Aureimonas fodinaquatilis</name>
    <dbReference type="NCBI Taxonomy" id="2565783"/>
    <lineage>
        <taxon>Bacteria</taxon>
        <taxon>Pseudomonadati</taxon>
        <taxon>Pseudomonadota</taxon>
        <taxon>Alphaproteobacteria</taxon>
        <taxon>Hyphomicrobiales</taxon>
        <taxon>Aurantimonadaceae</taxon>
        <taxon>Aureimonas</taxon>
    </lineage>
</organism>
<comment type="caution">
    <text evidence="8">The sequence shown here is derived from an EMBL/GenBank/DDBJ whole genome shotgun (WGS) entry which is preliminary data.</text>
</comment>
<feature type="domain" description="ABC3 transporter permease C-terminal" evidence="7">
    <location>
        <begin position="766"/>
        <end position="876"/>
    </location>
</feature>
<feature type="transmembrane region" description="Helical" evidence="6">
    <location>
        <begin position="304"/>
        <end position="328"/>
    </location>
</feature>
<keyword evidence="4 6" id="KW-1133">Transmembrane helix</keyword>
<dbReference type="Proteomes" id="UP000324738">
    <property type="component" value="Unassembled WGS sequence"/>
</dbReference>
<dbReference type="PANTHER" id="PTHR30287">
    <property type="entry name" value="MEMBRANE COMPONENT OF PREDICTED ABC SUPERFAMILY METABOLITE UPTAKE TRANSPORTER"/>
    <property type="match status" value="1"/>
</dbReference>
<feature type="transmembrane region" description="Helical" evidence="6">
    <location>
        <begin position="62"/>
        <end position="82"/>
    </location>
</feature>
<sequence length="886" mass="93647">MQPAGFCAQRQDRTCCSASGNGGRRVTSAVDSLSRKTATQATRPGKLRLALRFALREMRGGLSGFFIFLACLTLGVASIAAVNSVSQMMSDGIAREGRSILGGDVRFSLPQRQATADERAFLAGAGAVSESSALRSMVRPVANEGQSIAEIKAVDGAYPLYGEVRLSEDVPLAAALEERDGVYGAVAAAELFSRLGLQIGDRVRVGEAELEMRAVLDHEPDLLSDGFAFAPRLMIGLPALEAAQLVQPGSLVEFDYKVRLPDDVPVASIIQAAEAQQADAGWSVRGYDRAAPALQRNIERFSQFLTLVGLTALVVGGVGIANAVNAYLEGKRNVIATFKSLGAGGNFVVSIYLLQIFILATIGVACGLALGAVAPFVAARFLEAAIPVATQPSVYPFALLIATVFGYLTALAFALLPLGRTRDVPAAALFRQTGSNAGLLAQWPFLLASLVLIGIVCAMAIVMADDRRIAVTFVAATAVAFVILRLVAQIIRMLARRAPRVHSTSLRLAIGNIHRPGALTNSVVLSLGLGLTLLVALATIDNNIRSEIGGSLAERAPDFFFVDLQFDQTEAFAEEMAVLAPGSQLESVPMLRGRIVELNGVNVRDLEVPQEAAWVLRGDRGLTFSSELPGNSTLSQGTWWPQDYTGENLVSFAAREAEQLGLKPGDSVTVNVLGRNITARIANLRQVEWESLAINFVMVFSPNSFAGAPYSSLATLHLQNDTPEAEQTVLSGLAESFPAVTAVRVRDALDAVNNLIAQLAIAIRAAAAVALLASVLVLSGALAAGNRGRVHDAVVLKTLGATRTTLIRAYATEYMLLGLGTAVFAIAAGSLASSFVVATIMQLPFRFDWTVALVTLALSLVLTIGFGLAGTWRVLGQRSAPVLRTV</sequence>
<feature type="transmembrane region" description="Helical" evidence="6">
    <location>
        <begin position="516"/>
        <end position="538"/>
    </location>
</feature>
<reference evidence="8 9" key="1">
    <citation type="submission" date="2019-08" db="EMBL/GenBank/DDBJ databases">
        <title>Aureimonas fodiniaquatilis sp. nov., isolated from a coal mine wastewater.</title>
        <authorList>
            <person name="Kim W."/>
        </authorList>
    </citation>
    <scope>NUCLEOTIDE SEQUENCE [LARGE SCALE GENOMIC DNA]</scope>
    <source>
        <strain evidence="8 9">CAU 1482</strain>
    </source>
</reference>
<gene>
    <name evidence="8" type="ORF">FPY71_14435</name>
</gene>
<feature type="transmembrane region" description="Helical" evidence="6">
    <location>
        <begin position="349"/>
        <end position="374"/>
    </location>
</feature>
<comment type="subcellular location">
    <subcellularLocation>
        <location evidence="1">Cell membrane</location>
        <topology evidence="1">Multi-pass membrane protein</topology>
    </subcellularLocation>
</comment>
<keyword evidence="9" id="KW-1185">Reference proteome</keyword>
<feature type="transmembrane region" description="Helical" evidence="6">
    <location>
        <begin position="439"/>
        <end position="463"/>
    </location>
</feature>
<feature type="transmembrane region" description="Helical" evidence="6">
    <location>
        <begin position="394"/>
        <end position="418"/>
    </location>
</feature>
<dbReference type="PANTHER" id="PTHR30287:SF1">
    <property type="entry name" value="INNER MEMBRANE PROTEIN"/>
    <property type="match status" value="1"/>
</dbReference>
<dbReference type="GO" id="GO:0005886">
    <property type="term" value="C:plasma membrane"/>
    <property type="evidence" value="ECO:0007669"/>
    <property type="project" value="UniProtKB-SubCell"/>
</dbReference>
<evidence type="ECO:0000259" key="7">
    <source>
        <dbReference type="Pfam" id="PF02687"/>
    </source>
</evidence>
<feature type="transmembrane region" description="Helical" evidence="6">
    <location>
        <begin position="849"/>
        <end position="869"/>
    </location>
</feature>
<dbReference type="InterPro" id="IPR003838">
    <property type="entry name" value="ABC3_permease_C"/>
</dbReference>
<name>A0A5B0DUN1_9HYPH</name>
<evidence type="ECO:0000256" key="3">
    <source>
        <dbReference type="ARBA" id="ARBA00022692"/>
    </source>
</evidence>
<accession>A0A5B0DUN1</accession>
<dbReference type="EMBL" id="VTWH01000003">
    <property type="protein sequence ID" value="KAA0969712.1"/>
    <property type="molecule type" value="Genomic_DNA"/>
</dbReference>
<dbReference type="Pfam" id="PF02687">
    <property type="entry name" value="FtsX"/>
    <property type="match status" value="2"/>
</dbReference>
<evidence type="ECO:0000313" key="8">
    <source>
        <dbReference type="EMBL" id="KAA0969712.1"/>
    </source>
</evidence>
<evidence type="ECO:0000256" key="4">
    <source>
        <dbReference type="ARBA" id="ARBA00022989"/>
    </source>
</evidence>
<dbReference type="OrthoDB" id="9775544at2"/>
<feature type="transmembrane region" description="Helical" evidence="6">
    <location>
        <begin position="816"/>
        <end position="843"/>
    </location>
</feature>
<evidence type="ECO:0000256" key="6">
    <source>
        <dbReference type="SAM" id="Phobius"/>
    </source>
</evidence>
<feature type="domain" description="ABC3 transporter permease C-terminal" evidence="7">
    <location>
        <begin position="308"/>
        <end position="421"/>
    </location>
</feature>
<evidence type="ECO:0000313" key="9">
    <source>
        <dbReference type="Proteomes" id="UP000324738"/>
    </source>
</evidence>
<keyword evidence="5 6" id="KW-0472">Membrane</keyword>
<evidence type="ECO:0000256" key="2">
    <source>
        <dbReference type="ARBA" id="ARBA00022475"/>
    </source>
</evidence>